<dbReference type="PANTHER" id="PTHR44809">
    <property type="match status" value="1"/>
</dbReference>
<dbReference type="SUPFAM" id="SSF48452">
    <property type="entry name" value="TPR-like"/>
    <property type="match status" value="2"/>
</dbReference>
<reference evidence="2 3" key="1">
    <citation type="submission" date="2021-05" db="EMBL/GenBank/DDBJ databases">
        <title>Draft Whole Genome Sequencing Of Biosensor Chromobacterium violaceum Strain CV026 Reveals A Regulatory RNA In Chromobacterium violaceum Phenotype Regulatory Network.</title>
        <authorList>
            <person name="Hong K.W."/>
            <person name="Chan K.G."/>
            <person name="Chang C.-Y."/>
        </authorList>
    </citation>
    <scope>NUCLEOTIDE SEQUENCE [LARGE SCALE GENOMIC DNA]</scope>
    <source>
        <strain evidence="2 3">ATCC 31532</strain>
    </source>
</reference>
<dbReference type="EMBL" id="JAHDTB010000002">
    <property type="protein sequence ID" value="MBW8286763.1"/>
    <property type="molecule type" value="Genomic_DNA"/>
</dbReference>
<dbReference type="InterPro" id="IPR011990">
    <property type="entry name" value="TPR-like_helical_dom_sf"/>
</dbReference>
<evidence type="ECO:0000259" key="1">
    <source>
        <dbReference type="Pfam" id="PF13649"/>
    </source>
</evidence>
<evidence type="ECO:0000313" key="2">
    <source>
        <dbReference type="EMBL" id="MBW8286763.1"/>
    </source>
</evidence>
<dbReference type="SUPFAM" id="SSF53335">
    <property type="entry name" value="S-adenosyl-L-methionine-dependent methyltransferases"/>
    <property type="match status" value="1"/>
</dbReference>
<dbReference type="SMART" id="SM00028">
    <property type="entry name" value="TPR"/>
    <property type="match status" value="3"/>
</dbReference>
<dbReference type="GeneID" id="89687061"/>
<evidence type="ECO:0000313" key="3">
    <source>
        <dbReference type="Proteomes" id="UP000711178"/>
    </source>
</evidence>
<organism evidence="2 3">
    <name type="scientific">Chromobacterium subtsugae</name>
    <dbReference type="NCBI Taxonomy" id="251747"/>
    <lineage>
        <taxon>Bacteria</taxon>
        <taxon>Pseudomonadati</taxon>
        <taxon>Pseudomonadota</taxon>
        <taxon>Betaproteobacteria</taxon>
        <taxon>Neisseriales</taxon>
        <taxon>Chromobacteriaceae</taxon>
        <taxon>Chromobacterium</taxon>
    </lineage>
</organism>
<protein>
    <submittedName>
        <fullName evidence="2">Tetratricopeptide repeat protein</fullName>
    </submittedName>
</protein>
<dbReference type="Pfam" id="PF13432">
    <property type="entry name" value="TPR_16"/>
    <property type="match status" value="1"/>
</dbReference>
<dbReference type="Gene3D" id="3.40.50.150">
    <property type="entry name" value="Vaccinia Virus protein VP39"/>
    <property type="match status" value="1"/>
</dbReference>
<keyword evidence="3" id="KW-1185">Reference proteome</keyword>
<gene>
    <name evidence="2" type="ORF">KIF53_03900</name>
</gene>
<dbReference type="InterPro" id="IPR019734">
    <property type="entry name" value="TPR_rpt"/>
</dbReference>
<dbReference type="InterPro" id="IPR029063">
    <property type="entry name" value="SAM-dependent_MTases_sf"/>
</dbReference>
<comment type="caution">
    <text evidence="2">The sequence shown here is derived from an EMBL/GenBank/DDBJ whole genome shotgun (WGS) entry which is preliminary data.</text>
</comment>
<name>A0ABS7F9I7_9NEIS</name>
<dbReference type="Pfam" id="PF13649">
    <property type="entry name" value="Methyltransf_25"/>
    <property type="match status" value="1"/>
</dbReference>
<dbReference type="CDD" id="cd02440">
    <property type="entry name" value="AdoMet_MTases"/>
    <property type="match status" value="1"/>
</dbReference>
<dbReference type="RefSeq" id="WP_052258070.1">
    <property type="nucleotide sequence ID" value="NZ_CP142381.1"/>
</dbReference>
<feature type="domain" description="Methyltransferase" evidence="1">
    <location>
        <begin position="275"/>
        <end position="364"/>
    </location>
</feature>
<dbReference type="Pfam" id="PF14559">
    <property type="entry name" value="TPR_19"/>
    <property type="match status" value="1"/>
</dbReference>
<dbReference type="InterPro" id="IPR041698">
    <property type="entry name" value="Methyltransf_25"/>
</dbReference>
<dbReference type="Gene3D" id="1.25.40.10">
    <property type="entry name" value="Tetratricopeptide repeat domain"/>
    <property type="match status" value="2"/>
</dbReference>
<dbReference type="InterPro" id="IPR052943">
    <property type="entry name" value="TMTC_O-mannosyl-trnsfr"/>
</dbReference>
<sequence>MSQEGGQRLRQAQRRHLAGETAGAEADYRALLADAAIGVAARHWLGFLLLQQGRLEEARRELAQAVAMDGGHAEWHFNLGLACARLGRRDEAIAALRAAVAGDGGRYAYWTNLAALLDEAGDDAEAEHACRRAIALEPGSPDAHHLLTALLLRQGRFDEARRSNAEGVLAEPPGKMAPIAVGQALCELGRRDEAQALAESWLRQQPGHPVALHMLAAFGKGEPPLVCDGAYVGRAFDAAAADFEAALARLRYRGPQWLADCLAGQGIAPRSLSALDLGCGTGLAGAALRPYASRLDGVDLSAGMLAQARGKALYDALSQADLLDFLRDGGDCRYQLIACMDTLTYLGELAPLFGLLRRRQAPGGLLLFCTERLDDGDDADYRLHHSGRYRHHARYLERLLADGWRVLARERLPVRDEGGCPVAGEFICAQRVDSVGEPGA</sequence>
<dbReference type="PANTHER" id="PTHR44809:SF1">
    <property type="entry name" value="PROTEIN O-MANNOSYL-TRANSFERASE TMTC1"/>
    <property type="match status" value="1"/>
</dbReference>
<accession>A0ABS7F9I7</accession>
<proteinExistence type="predicted"/>
<dbReference type="Proteomes" id="UP000711178">
    <property type="component" value="Unassembled WGS sequence"/>
</dbReference>